<dbReference type="InterPro" id="IPR002781">
    <property type="entry name" value="TM_pro_TauE-like"/>
</dbReference>
<dbReference type="GO" id="GO:0005886">
    <property type="term" value="C:plasma membrane"/>
    <property type="evidence" value="ECO:0007669"/>
    <property type="project" value="UniProtKB-SubCell"/>
</dbReference>
<reference evidence="9" key="1">
    <citation type="submission" date="2023-02" db="EMBL/GenBank/DDBJ databases">
        <title>Nocardiopsis ansamitocini NBRC 112285.</title>
        <authorList>
            <person name="Ichikawa N."/>
            <person name="Sato H."/>
            <person name="Tonouchi N."/>
        </authorList>
    </citation>
    <scope>NUCLEOTIDE SEQUENCE</scope>
    <source>
        <strain evidence="9">NBRC 112285</strain>
    </source>
</reference>
<keyword evidence="3" id="KW-0813">Transport</keyword>
<dbReference type="Pfam" id="PF01925">
    <property type="entry name" value="TauE"/>
    <property type="match status" value="1"/>
</dbReference>
<organism evidence="9 10">
    <name type="scientific">Nocardiopsis ansamitocini</name>
    <dbReference type="NCBI Taxonomy" id="1670832"/>
    <lineage>
        <taxon>Bacteria</taxon>
        <taxon>Bacillati</taxon>
        <taxon>Actinomycetota</taxon>
        <taxon>Actinomycetes</taxon>
        <taxon>Streptosporangiales</taxon>
        <taxon>Nocardiopsidaceae</taxon>
        <taxon>Nocardiopsis</taxon>
    </lineage>
</organism>
<dbReference type="AlphaFoldDB" id="A0A9W6PA14"/>
<protein>
    <recommendedName>
        <fullName evidence="8">Probable membrane transporter protein</fullName>
    </recommendedName>
</protein>
<name>A0A9W6PA14_9ACTN</name>
<keyword evidence="10" id="KW-1185">Reference proteome</keyword>
<dbReference type="RefSeq" id="WP_285761320.1">
    <property type="nucleotide sequence ID" value="NZ_BSQG01000009.1"/>
</dbReference>
<feature type="transmembrane region" description="Helical" evidence="8">
    <location>
        <begin position="34"/>
        <end position="53"/>
    </location>
</feature>
<comment type="caution">
    <text evidence="9">The sequence shown here is derived from an EMBL/GenBank/DDBJ whole genome shotgun (WGS) entry which is preliminary data.</text>
</comment>
<keyword evidence="6 8" id="KW-1133">Transmembrane helix</keyword>
<dbReference type="Proteomes" id="UP001165092">
    <property type="component" value="Unassembled WGS sequence"/>
</dbReference>
<evidence type="ECO:0000313" key="9">
    <source>
        <dbReference type="EMBL" id="GLU49779.1"/>
    </source>
</evidence>
<feature type="transmembrane region" description="Helical" evidence="8">
    <location>
        <begin position="74"/>
        <end position="93"/>
    </location>
</feature>
<evidence type="ECO:0000256" key="3">
    <source>
        <dbReference type="ARBA" id="ARBA00022448"/>
    </source>
</evidence>
<keyword evidence="4 8" id="KW-1003">Cell membrane</keyword>
<feature type="transmembrane region" description="Helical" evidence="8">
    <location>
        <begin position="139"/>
        <end position="172"/>
    </location>
</feature>
<gene>
    <name evidence="9" type="ORF">Nans01_41300</name>
</gene>
<comment type="subcellular location">
    <subcellularLocation>
        <location evidence="1 8">Cell membrane</location>
        <topology evidence="1 8">Multi-pass membrane protein</topology>
    </subcellularLocation>
</comment>
<dbReference type="EMBL" id="BSQG01000009">
    <property type="protein sequence ID" value="GLU49779.1"/>
    <property type="molecule type" value="Genomic_DNA"/>
</dbReference>
<evidence type="ECO:0000256" key="4">
    <source>
        <dbReference type="ARBA" id="ARBA00022475"/>
    </source>
</evidence>
<evidence type="ECO:0000256" key="2">
    <source>
        <dbReference type="ARBA" id="ARBA00009142"/>
    </source>
</evidence>
<sequence>MDAWSFAFLILAGVGAGLVGSVAGLASLVSYPALLAYGLAPVAATVTNTVAILSTTAGSVAGSRAELRGQGPRLAIVSLAVGAGGAVGAVLLLTTPEAVFARIVPWLIAIGALSLLARDRLRSVLAPFLARSDAGRRPTWSLLCCAAVLGVYGGYFGAAAGIIMLALLSVSAVEPIAVSNAVKNVVMGAANVVAGTVFAFLAPVDWAVAGVLALGCFVGSWIGPSVVRRVDDRLLRGGVAAAGLGLAGHLWWTG</sequence>
<evidence type="ECO:0000256" key="1">
    <source>
        <dbReference type="ARBA" id="ARBA00004651"/>
    </source>
</evidence>
<accession>A0A9W6PA14</accession>
<proteinExistence type="inferred from homology"/>
<evidence type="ECO:0000256" key="6">
    <source>
        <dbReference type="ARBA" id="ARBA00022989"/>
    </source>
</evidence>
<evidence type="ECO:0000256" key="8">
    <source>
        <dbReference type="RuleBase" id="RU363041"/>
    </source>
</evidence>
<evidence type="ECO:0000313" key="10">
    <source>
        <dbReference type="Proteomes" id="UP001165092"/>
    </source>
</evidence>
<feature type="transmembrane region" description="Helical" evidence="8">
    <location>
        <begin position="99"/>
        <end position="118"/>
    </location>
</feature>
<feature type="transmembrane region" description="Helical" evidence="8">
    <location>
        <begin position="7"/>
        <end position="28"/>
    </location>
</feature>
<dbReference type="InterPro" id="IPR052017">
    <property type="entry name" value="TSUP"/>
</dbReference>
<keyword evidence="5 8" id="KW-0812">Transmembrane</keyword>
<keyword evidence="7 8" id="KW-0472">Membrane</keyword>
<feature type="transmembrane region" description="Helical" evidence="8">
    <location>
        <begin position="234"/>
        <end position="252"/>
    </location>
</feature>
<dbReference type="PANTHER" id="PTHR30269">
    <property type="entry name" value="TRANSMEMBRANE PROTEIN YFCA"/>
    <property type="match status" value="1"/>
</dbReference>
<evidence type="ECO:0000256" key="5">
    <source>
        <dbReference type="ARBA" id="ARBA00022692"/>
    </source>
</evidence>
<dbReference type="PANTHER" id="PTHR30269:SF0">
    <property type="entry name" value="MEMBRANE TRANSPORTER PROTEIN YFCA-RELATED"/>
    <property type="match status" value="1"/>
</dbReference>
<feature type="transmembrane region" description="Helical" evidence="8">
    <location>
        <begin position="192"/>
        <end position="222"/>
    </location>
</feature>
<comment type="similarity">
    <text evidence="2 8">Belongs to the 4-toluene sulfonate uptake permease (TSUP) (TC 2.A.102) family.</text>
</comment>
<evidence type="ECO:0000256" key="7">
    <source>
        <dbReference type="ARBA" id="ARBA00023136"/>
    </source>
</evidence>